<keyword evidence="4" id="KW-0964">Secreted</keyword>
<evidence type="ECO:0000256" key="4">
    <source>
        <dbReference type="ARBA" id="ARBA00022525"/>
    </source>
</evidence>
<evidence type="ECO:0000256" key="6">
    <source>
        <dbReference type="PIRSR" id="PIRSR620443-51"/>
    </source>
</evidence>
<dbReference type="SUPFAM" id="SSF47266">
    <property type="entry name" value="4-helical cytokines"/>
    <property type="match status" value="1"/>
</dbReference>
<dbReference type="GO" id="GO:0005615">
    <property type="term" value="C:extracellular space"/>
    <property type="evidence" value="ECO:0007669"/>
    <property type="project" value="UniProtKB-KW"/>
</dbReference>
<dbReference type="Gene3D" id="1.20.1250.10">
    <property type="match status" value="1"/>
</dbReference>
<comment type="similarity">
    <text evidence="2">Belongs to the IL-10 family.</text>
</comment>
<keyword evidence="3" id="KW-0202">Cytokine</keyword>
<keyword evidence="9" id="KW-1185">Reference proteome</keyword>
<feature type="signal peptide" evidence="7">
    <location>
        <begin position="1"/>
        <end position="22"/>
    </location>
</feature>
<dbReference type="PANTHER" id="PTHR48482">
    <property type="entry name" value="INTERLEUKIN-19-RELATED"/>
    <property type="match status" value="1"/>
</dbReference>
<protein>
    <submittedName>
        <fullName evidence="8">Interleukin 19</fullName>
    </submittedName>
</protein>
<name>A0A8D0DNL6_SALMN</name>
<accession>A0A8D0DNL6</accession>
<feature type="disulfide bond" evidence="6">
    <location>
        <begin position="31"/>
        <end position="117"/>
    </location>
</feature>
<reference evidence="8" key="2">
    <citation type="submission" date="2025-09" db="UniProtKB">
        <authorList>
            <consortium name="Ensembl"/>
        </authorList>
    </citation>
    <scope>IDENTIFICATION</scope>
</reference>
<evidence type="ECO:0000256" key="5">
    <source>
        <dbReference type="ARBA" id="ARBA00022729"/>
    </source>
</evidence>
<evidence type="ECO:0000256" key="2">
    <source>
        <dbReference type="ARBA" id="ARBA00008813"/>
    </source>
</evidence>
<keyword evidence="5 7" id="KW-0732">Signal</keyword>
<dbReference type="Ensembl" id="ENSSMRT00000012805.1">
    <property type="protein sequence ID" value="ENSSMRP00000010995.1"/>
    <property type="gene ID" value="ENSSMRG00000008674.1"/>
</dbReference>
<comment type="subcellular location">
    <subcellularLocation>
        <location evidence="1">Secreted</location>
    </subcellularLocation>
</comment>
<dbReference type="AlphaFoldDB" id="A0A8D0DNL6"/>
<evidence type="ECO:0000256" key="3">
    <source>
        <dbReference type="ARBA" id="ARBA00022514"/>
    </source>
</evidence>
<evidence type="ECO:0000313" key="8">
    <source>
        <dbReference type="Ensembl" id="ENSSMRP00000010995.1"/>
    </source>
</evidence>
<dbReference type="Proteomes" id="UP000694421">
    <property type="component" value="Unplaced"/>
</dbReference>
<feature type="disulfide bond" evidence="6">
    <location>
        <begin position="72"/>
        <end position="125"/>
    </location>
</feature>
<sequence length="143" mass="16584">FFAMKIFFSQILFLLLGTAVMGDNFFQFGPCNISININEIWDSFAAVKEFVVSIVSCAFLYETHPASSDRCCLIHRVLRFYLDRVFRHCETENLHINRKISGIANSFLSIVKKFRECQDESLCNCGEQVMRNNKNKVMGFAWM</sequence>
<dbReference type="GO" id="GO:0005125">
    <property type="term" value="F:cytokine activity"/>
    <property type="evidence" value="ECO:0007669"/>
    <property type="project" value="UniProtKB-KW"/>
</dbReference>
<feature type="disulfide bond" evidence="6">
    <location>
        <begin position="71"/>
        <end position="123"/>
    </location>
</feature>
<feature type="chain" id="PRO_5033998235" evidence="7">
    <location>
        <begin position="23"/>
        <end position="143"/>
    </location>
</feature>
<reference evidence="8" key="1">
    <citation type="submission" date="2025-08" db="UniProtKB">
        <authorList>
            <consortium name="Ensembl"/>
        </authorList>
    </citation>
    <scope>IDENTIFICATION</scope>
</reference>
<dbReference type="InterPro" id="IPR020443">
    <property type="entry name" value="IL-10/19/20/24/26"/>
</dbReference>
<evidence type="ECO:0000313" key="9">
    <source>
        <dbReference type="Proteomes" id="UP000694421"/>
    </source>
</evidence>
<dbReference type="InterPro" id="IPR009079">
    <property type="entry name" value="4_helix_cytokine-like_core"/>
</dbReference>
<organism evidence="8 9">
    <name type="scientific">Salvator merianae</name>
    <name type="common">Argentine black and white tegu</name>
    <name type="synonym">Tupinambis merianae</name>
    <dbReference type="NCBI Taxonomy" id="96440"/>
    <lineage>
        <taxon>Eukaryota</taxon>
        <taxon>Metazoa</taxon>
        <taxon>Chordata</taxon>
        <taxon>Craniata</taxon>
        <taxon>Vertebrata</taxon>
        <taxon>Euteleostomi</taxon>
        <taxon>Lepidosauria</taxon>
        <taxon>Squamata</taxon>
        <taxon>Bifurcata</taxon>
        <taxon>Unidentata</taxon>
        <taxon>Episquamata</taxon>
        <taxon>Laterata</taxon>
        <taxon>Teiioidea</taxon>
        <taxon>Teiidae</taxon>
        <taxon>Salvator</taxon>
    </lineage>
</organism>
<keyword evidence="6" id="KW-1015">Disulfide bond</keyword>
<dbReference type="PANTHER" id="PTHR48482:SF3">
    <property type="entry name" value="INTERLEUKIN-19"/>
    <property type="match status" value="1"/>
</dbReference>
<evidence type="ECO:0000256" key="7">
    <source>
        <dbReference type="SAM" id="SignalP"/>
    </source>
</evidence>
<proteinExistence type="inferred from homology"/>
<dbReference type="GeneTree" id="ENSGT00950000183124"/>
<evidence type="ECO:0000256" key="1">
    <source>
        <dbReference type="ARBA" id="ARBA00004613"/>
    </source>
</evidence>